<evidence type="ECO:0000313" key="2">
    <source>
        <dbReference type="EMBL" id="SVA19894.1"/>
    </source>
</evidence>
<name>A0A381TVN5_9ZZZZ</name>
<evidence type="ECO:0008006" key="3">
    <source>
        <dbReference type="Google" id="ProtNLM"/>
    </source>
</evidence>
<protein>
    <recommendedName>
        <fullName evidence="3">DUF349 domain-containing protein</fullName>
    </recommendedName>
</protein>
<organism evidence="2">
    <name type="scientific">marine metagenome</name>
    <dbReference type="NCBI Taxonomy" id="408172"/>
    <lineage>
        <taxon>unclassified sequences</taxon>
        <taxon>metagenomes</taxon>
        <taxon>ecological metagenomes</taxon>
    </lineage>
</organism>
<dbReference type="EMBL" id="UINC01005220">
    <property type="protein sequence ID" value="SVA19894.1"/>
    <property type="molecule type" value="Genomic_DNA"/>
</dbReference>
<feature type="region of interest" description="Disordered" evidence="1">
    <location>
        <begin position="218"/>
        <end position="240"/>
    </location>
</feature>
<gene>
    <name evidence="2" type="ORF">METZ01_LOCUS72748</name>
</gene>
<feature type="non-terminal residue" evidence="2">
    <location>
        <position position="1"/>
    </location>
</feature>
<proteinExistence type="predicted"/>
<sequence>WKKIGPVKKVHSEALWQRFKTIGDRLVAQELEKEEAELSDKIAKQEALCTELESMLPSQENTSRDAPDNLAESVQNVRVRWQDIGTLRHRQAKTNTLRYHEAIKRLLVAFPSAFKGTALDSDETRRRMEQLCARIEGLLIDDEQAARAKLTPTELLTERWRDAMANNTMGVSENTEMRRRAAREKVKQAQDEWDRLLTTFVEGAPELSQRFKNTCKKVLKESPLRKSSGKSRSKHKRSVS</sequence>
<evidence type="ECO:0000256" key="1">
    <source>
        <dbReference type="SAM" id="MobiDB-lite"/>
    </source>
</evidence>
<feature type="compositionally biased region" description="Basic residues" evidence="1">
    <location>
        <begin position="227"/>
        <end position="240"/>
    </location>
</feature>
<dbReference type="AlphaFoldDB" id="A0A381TVN5"/>
<reference evidence="2" key="1">
    <citation type="submission" date="2018-05" db="EMBL/GenBank/DDBJ databases">
        <authorList>
            <person name="Lanie J.A."/>
            <person name="Ng W.-L."/>
            <person name="Kazmierczak K.M."/>
            <person name="Andrzejewski T.M."/>
            <person name="Davidsen T.M."/>
            <person name="Wayne K.J."/>
            <person name="Tettelin H."/>
            <person name="Glass J.I."/>
            <person name="Rusch D."/>
            <person name="Podicherti R."/>
            <person name="Tsui H.-C.T."/>
            <person name="Winkler M.E."/>
        </authorList>
    </citation>
    <scope>NUCLEOTIDE SEQUENCE</scope>
</reference>
<accession>A0A381TVN5</accession>